<evidence type="ECO:0000259" key="1">
    <source>
        <dbReference type="Pfam" id="PF02627"/>
    </source>
</evidence>
<dbReference type="Pfam" id="PF02627">
    <property type="entry name" value="CMD"/>
    <property type="match status" value="1"/>
</dbReference>
<dbReference type="InterPro" id="IPR003779">
    <property type="entry name" value="CMD-like"/>
</dbReference>
<dbReference type="Gene3D" id="1.20.1290.10">
    <property type="entry name" value="AhpD-like"/>
    <property type="match status" value="1"/>
</dbReference>
<dbReference type="InterPro" id="IPR029032">
    <property type="entry name" value="AhpD-like"/>
</dbReference>
<sequence length="122" mass="13361">MKNSAPTPEQVEKMMIEKMGALPQSLNSAKAIDPRFLVEQAMSSKFSVQDEKNPFDPKTSMLISLGVSITLGSDECASEQVKMLKKMGLTKEELAYLVKIVKHAQSSTVMGKAKAAFDTFES</sequence>
<feature type="domain" description="Carboxymuconolactone decarboxylase-like" evidence="1">
    <location>
        <begin position="52"/>
        <end position="98"/>
    </location>
</feature>
<protein>
    <recommendedName>
        <fullName evidence="1">Carboxymuconolactone decarboxylase-like domain-containing protein</fullName>
    </recommendedName>
</protein>
<accession>A0A1W1D2S9</accession>
<gene>
    <name evidence="2" type="ORF">MNB_SM-3-1538</name>
</gene>
<name>A0A1W1D2S9_9ZZZZ</name>
<dbReference type="EMBL" id="FPHP01000009">
    <property type="protein sequence ID" value="SFV74933.1"/>
    <property type="molecule type" value="Genomic_DNA"/>
</dbReference>
<dbReference type="AlphaFoldDB" id="A0A1W1D2S9"/>
<proteinExistence type="predicted"/>
<evidence type="ECO:0000313" key="2">
    <source>
        <dbReference type="EMBL" id="SFV74933.1"/>
    </source>
</evidence>
<dbReference type="SUPFAM" id="SSF69118">
    <property type="entry name" value="AhpD-like"/>
    <property type="match status" value="1"/>
</dbReference>
<organism evidence="2">
    <name type="scientific">hydrothermal vent metagenome</name>
    <dbReference type="NCBI Taxonomy" id="652676"/>
    <lineage>
        <taxon>unclassified sequences</taxon>
        <taxon>metagenomes</taxon>
        <taxon>ecological metagenomes</taxon>
    </lineage>
</organism>
<dbReference type="GO" id="GO:0051920">
    <property type="term" value="F:peroxiredoxin activity"/>
    <property type="evidence" value="ECO:0007669"/>
    <property type="project" value="InterPro"/>
</dbReference>
<reference evidence="2" key="1">
    <citation type="submission" date="2016-10" db="EMBL/GenBank/DDBJ databases">
        <authorList>
            <person name="de Groot N.N."/>
        </authorList>
    </citation>
    <scope>NUCLEOTIDE SEQUENCE</scope>
</reference>